<name>A0A243W637_9BACT</name>
<evidence type="ECO:0000256" key="1">
    <source>
        <dbReference type="SAM" id="Phobius"/>
    </source>
</evidence>
<organism evidence="2 3">
    <name type="scientific">Hymenobacter crusticola</name>
    <dbReference type="NCBI Taxonomy" id="1770526"/>
    <lineage>
        <taxon>Bacteria</taxon>
        <taxon>Pseudomonadati</taxon>
        <taxon>Bacteroidota</taxon>
        <taxon>Cytophagia</taxon>
        <taxon>Cytophagales</taxon>
        <taxon>Hymenobacteraceae</taxon>
        <taxon>Hymenobacter</taxon>
    </lineage>
</organism>
<feature type="transmembrane region" description="Helical" evidence="1">
    <location>
        <begin position="6"/>
        <end position="29"/>
    </location>
</feature>
<dbReference type="EMBL" id="MTSE01000036">
    <property type="protein sequence ID" value="OUJ69187.1"/>
    <property type="molecule type" value="Genomic_DNA"/>
</dbReference>
<feature type="transmembrane region" description="Helical" evidence="1">
    <location>
        <begin position="41"/>
        <end position="63"/>
    </location>
</feature>
<evidence type="ECO:0000313" key="3">
    <source>
        <dbReference type="Proteomes" id="UP000194873"/>
    </source>
</evidence>
<reference evidence="2 3" key="1">
    <citation type="submission" date="2017-01" db="EMBL/GenBank/DDBJ databases">
        <title>A new Hymenobacter.</title>
        <authorList>
            <person name="Liang Y."/>
            <person name="Feng F."/>
        </authorList>
    </citation>
    <scope>NUCLEOTIDE SEQUENCE [LARGE SCALE GENOMIC DNA]</scope>
    <source>
        <strain evidence="2">MIMBbqt21</strain>
    </source>
</reference>
<comment type="caution">
    <text evidence="2">The sequence shown here is derived from an EMBL/GenBank/DDBJ whole genome shotgun (WGS) entry which is preliminary data.</text>
</comment>
<protein>
    <submittedName>
        <fullName evidence="2">Uncharacterized protein</fullName>
    </submittedName>
</protein>
<sequence length="68" mass="7567">MVLIVLLLAFYFVLSFSAVFFVLNLVNLLHYHWRPSPRRDLVNALKGALFAGSFAVVYAAVVFSTSSS</sequence>
<accession>A0A243W637</accession>
<keyword evidence="1" id="KW-0812">Transmembrane</keyword>
<keyword evidence="1" id="KW-0472">Membrane</keyword>
<keyword evidence="3" id="KW-1185">Reference proteome</keyword>
<dbReference type="Proteomes" id="UP000194873">
    <property type="component" value="Unassembled WGS sequence"/>
</dbReference>
<keyword evidence="1" id="KW-1133">Transmembrane helix</keyword>
<evidence type="ECO:0000313" key="2">
    <source>
        <dbReference type="EMBL" id="OUJ69187.1"/>
    </source>
</evidence>
<proteinExistence type="predicted"/>
<gene>
    <name evidence="2" type="ORF">BXP70_26700</name>
</gene>
<dbReference type="AlphaFoldDB" id="A0A243W637"/>